<gene>
    <name evidence="2" type="ORF">CAL12_03290</name>
</gene>
<evidence type="ECO:0000313" key="3">
    <source>
        <dbReference type="Proteomes" id="UP000194151"/>
    </source>
</evidence>
<sequence length="331" mass="37363">MSNKLKISLACGMYDRTAALFDGRAPIEGCDVAAVPVEPEEAFHRAFRYHEFDVTEISMSSHMMTTARGDNAYVAVPAFISRVFRQSGIYVRTDRGIEKPQDLRGKTIGVPEYQITANVWIRGILEDEYGVKPSDIKWRRGGIEEPGRGERAPIDLGKDIDLQQIPDDKTLSGMLEAGEIDGYIGARAPSCFLRGAPNVGRLFGDYIEAEKDYYRRTGIFPIMHMVGIRKTLVEENPWLPVSVYKAFLKAKALAVKELNEICHLAVTLPWMVHHYNEARSIMGEDFWPYGLEANRHTIETFARYHYEQGLSKRKVAPEELFAASALDLSKI</sequence>
<evidence type="ECO:0000259" key="1">
    <source>
        <dbReference type="Pfam" id="PF09084"/>
    </source>
</evidence>
<protein>
    <submittedName>
        <fullName evidence="2">4,5-dihydroxyphthalate decarboxylase</fullName>
    </submittedName>
</protein>
<reference evidence="2 3" key="1">
    <citation type="submission" date="2017-05" db="EMBL/GenBank/DDBJ databases">
        <title>Complete and WGS of Bordetella genogroups.</title>
        <authorList>
            <person name="Spilker T."/>
            <person name="LiPuma J."/>
        </authorList>
    </citation>
    <scope>NUCLEOTIDE SEQUENCE [LARGE SCALE GENOMIC DNA]</scope>
    <source>
        <strain evidence="2 3">AU19157</strain>
    </source>
</reference>
<dbReference type="OrthoDB" id="8689594at2"/>
<dbReference type="InterPro" id="IPR015168">
    <property type="entry name" value="SsuA/THI5"/>
</dbReference>
<dbReference type="AlphaFoldDB" id="A0A1W6YHF6"/>
<dbReference type="Proteomes" id="UP000194151">
    <property type="component" value="Chromosome"/>
</dbReference>
<keyword evidence="3" id="KW-1185">Reference proteome</keyword>
<accession>A0A1W6YHF6</accession>
<evidence type="ECO:0000313" key="2">
    <source>
        <dbReference type="EMBL" id="ARP79943.1"/>
    </source>
</evidence>
<dbReference type="RefSeq" id="WP_086063176.1">
    <property type="nucleotide sequence ID" value="NZ_CP021108.1"/>
</dbReference>
<dbReference type="EMBL" id="CP021108">
    <property type="protein sequence ID" value="ARP79943.1"/>
    <property type="molecule type" value="Genomic_DNA"/>
</dbReference>
<dbReference type="Gene3D" id="3.40.190.10">
    <property type="entry name" value="Periplasmic binding protein-like II"/>
    <property type="match status" value="1"/>
</dbReference>
<dbReference type="SUPFAM" id="SSF53850">
    <property type="entry name" value="Periplasmic binding protein-like II"/>
    <property type="match status" value="1"/>
</dbReference>
<proteinExistence type="predicted"/>
<dbReference type="Pfam" id="PF09084">
    <property type="entry name" value="NMT1"/>
    <property type="match status" value="1"/>
</dbReference>
<feature type="domain" description="SsuA/THI5-like" evidence="1">
    <location>
        <begin position="29"/>
        <end position="138"/>
    </location>
</feature>
<dbReference type="STRING" id="1416806.CAL12_03290"/>
<dbReference type="KEGG" id="bgv:CAL12_03290"/>
<organism evidence="2 3">
    <name type="scientific">Bordetella genomosp. 8</name>
    <dbReference type="NCBI Taxonomy" id="1416806"/>
    <lineage>
        <taxon>Bacteria</taxon>
        <taxon>Pseudomonadati</taxon>
        <taxon>Pseudomonadota</taxon>
        <taxon>Betaproteobacteria</taxon>
        <taxon>Burkholderiales</taxon>
        <taxon>Alcaligenaceae</taxon>
        <taxon>Bordetella</taxon>
    </lineage>
</organism>
<name>A0A1W6YHF6_9BORD</name>